<accession>A0A6M1RLL9</accession>
<dbReference type="RefSeq" id="WP_163901007.1">
    <property type="nucleotide sequence ID" value="NZ_CP048427.1"/>
</dbReference>
<dbReference type="InterPro" id="IPR001663">
    <property type="entry name" value="Rng_hydr_dOase-A"/>
</dbReference>
<dbReference type="InterPro" id="IPR017941">
    <property type="entry name" value="Rieske_2Fe-2S"/>
</dbReference>
<evidence type="ECO:0000313" key="10">
    <source>
        <dbReference type="Proteomes" id="UP000477849"/>
    </source>
</evidence>
<evidence type="ECO:0000256" key="5">
    <source>
        <dbReference type="ARBA" id="ARBA00023004"/>
    </source>
</evidence>
<proteinExistence type="predicted"/>
<evidence type="ECO:0000256" key="7">
    <source>
        <dbReference type="ARBA" id="ARBA00023027"/>
    </source>
</evidence>
<dbReference type="PANTHER" id="PTHR43756">
    <property type="entry name" value="CHOLINE MONOOXYGENASE, CHLOROPLASTIC"/>
    <property type="match status" value="1"/>
</dbReference>
<dbReference type="InterPro" id="IPR015881">
    <property type="entry name" value="ARHD_Rieske_2Fe_2S"/>
</dbReference>
<evidence type="ECO:0000256" key="1">
    <source>
        <dbReference type="ARBA" id="ARBA00001962"/>
    </source>
</evidence>
<dbReference type="Proteomes" id="UP000477849">
    <property type="component" value="Unassembled WGS sequence"/>
</dbReference>
<dbReference type="GO" id="GO:0005506">
    <property type="term" value="F:iron ion binding"/>
    <property type="evidence" value="ECO:0007669"/>
    <property type="project" value="InterPro"/>
</dbReference>
<keyword evidence="7" id="KW-0520">NAD</keyword>
<evidence type="ECO:0000256" key="3">
    <source>
        <dbReference type="ARBA" id="ARBA00022723"/>
    </source>
</evidence>
<dbReference type="PANTHER" id="PTHR43756:SF5">
    <property type="entry name" value="CHOLINE MONOOXYGENASE, CHLOROPLASTIC"/>
    <property type="match status" value="1"/>
</dbReference>
<evidence type="ECO:0000313" key="9">
    <source>
        <dbReference type="EMBL" id="NGO62112.1"/>
    </source>
</evidence>
<gene>
    <name evidence="9" type="ORF">G6N76_00385</name>
</gene>
<dbReference type="SUPFAM" id="SSF55961">
    <property type="entry name" value="Bet v1-like"/>
    <property type="match status" value="1"/>
</dbReference>
<evidence type="ECO:0000256" key="2">
    <source>
        <dbReference type="ARBA" id="ARBA00022714"/>
    </source>
</evidence>
<protein>
    <submittedName>
        <fullName evidence="9">Aromatic ring-hydroxylating dioxygenase subunit alpha</fullName>
    </submittedName>
</protein>
<keyword evidence="5" id="KW-0408">Iron</keyword>
<dbReference type="PROSITE" id="PS00570">
    <property type="entry name" value="RING_HYDROXYL_ALPHA"/>
    <property type="match status" value="1"/>
</dbReference>
<dbReference type="PROSITE" id="PS51296">
    <property type="entry name" value="RIESKE"/>
    <property type="match status" value="1"/>
</dbReference>
<keyword evidence="4" id="KW-0560">Oxidoreductase</keyword>
<name>A0A6M1RLL9_9HYPH</name>
<feature type="domain" description="Rieske" evidence="8">
    <location>
        <begin position="52"/>
        <end position="158"/>
    </location>
</feature>
<dbReference type="PRINTS" id="PR00090">
    <property type="entry name" value="RNGDIOXGNASE"/>
</dbReference>
<dbReference type="GO" id="GO:0051213">
    <property type="term" value="F:dioxygenase activity"/>
    <property type="evidence" value="ECO:0007669"/>
    <property type="project" value="UniProtKB-KW"/>
</dbReference>
<dbReference type="Gene3D" id="2.102.10.10">
    <property type="entry name" value="Rieske [2Fe-2S] iron-sulphur domain"/>
    <property type="match status" value="1"/>
</dbReference>
<dbReference type="Gene3D" id="3.90.380.10">
    <property type="entry name" value="Naphthalene 1,2-dioxygenase Alpha Subunit, Chain A, domain 1"/>
    <property type="match status" value="1"/>
</dbReference>
<evidence type="ECO:0000256" key="6">
    <source>
        <dbReference type="ARBA" id="ARBA00023014"/>
    </source>
</evidence>
<dbReference type="CDD" id="cd03469">
    <property type="entry name" value="Rieske_RO_Alpha_N"/>
    <property type="match status" value="1"/>
</dbReference>
<dbReference type="InterPro" id="IPR015879">
    <property type="entry name" value="Ring_hydroxy_dOase_asu_C_dom"/>
</dbReference>
<evidence type="ECO:0000256" key="4">
    <source>
        <dbReference type="ARBA" id="ARBA00023002"/>
    </source>
</evidence>
<comment type="cofactor">
    <cofactor evidence="1">
        <name>Fe cation</name>
        <dbReference type="ChEBI" id="CHEBI:24875"/>
    </cofactor>
</comment>
<dbReference type="AlphaFoldDB" id="A0A6M1RLL9"/>
<dbReference type="GO" id="GO:0051537">
    <property type="term" value="F:2 iron, 2 sulfur cluster binding"/>
    <property type="evidence" value="ECO:0007669"/>
    <property type="project" value="UniProtKB-KW"/>
</dbReference>
<reference evidence="9 10" key="1">
    <citation type="submission" date="2020-02" db="EMBL/GenBank/DDBJ databases">
        <title>Genome sequence of the type strain CCBAU10050 of Rhizobium daejeonense.</title>
        <authorList>
            <person name="Gao J."/>
            <person name="Sun J."/>
        </authorList>
    </citation>
    <scope>NUCLEOTIDE SEQUENCE [LARGE SCALE GENOMIC DNA]</scope>
    <source>
        <strain evidence="9 10">CCBAU10050</strain>
    </source>
</reference>
<evidence type="ECO:0000259" key="8">
    <source>
        <dbReference type="PROSITE" id="PS51296"/>
    </source>
</evidence>
<dbReference type="CDD" id="cd08884">
    <property type="entry name" value="RHO_alpha_C_GbcA-like"/>
    <property type="match status" value="1"/>
</dbReference>
<keyword evidence="2" id="KW-0001">2Fe-2S</keyword>
<keyword evidence="3" id="KW-0479">Metal-binding</keyword>
<dbReference type="Pfam" id="PF00355">
    <property type="entry name" value="Rieske"/>
    <property type="match status" value="1"/>
</dbReference>
<sequence>MLASDLKNDPVLVDPIDRLVSAYRPGYALERPFYFDPAIFERDMERVFFRHWHCLAHESVIPNPGDFEVFKLASEAVILTRGADGSVHALLNLCRHRGAEVCTKEKGNAKAFVCPYHAWTYGNDGALRAARLMPKDFDRQAHGLKKVHVRVVEGLVFISFAKEPLDFSEVEALLHATCGQYGWASAKVAHRQSYTIDANWKLAVENYVECYHCGPAHPEYSETHALEQPLHMIEELNAVMEARTCALGIEIGSGNHWQSSAGGKETIHAFRYALYDGVKTGSKDGQPLSTLMGRFSDFDGGVTSIHLGGTSFLVCYADHGMIYRFIPKTVDTCEMELIWLVDGKAEAGIDYDFEKLTWLWRVTTDEDKAIIEHTARGVRSHFYEPGPIAPMEQNELRYINWYLEEISRP</sequence>
<organism evidence="9 10">
    <name type="scientific">Rhizobium daejeonense</name>
    <dbReference type="NCBI Taxonomy" id="240521"/>
    <lineage>
        <taxon>Bacteria</taxon>
        <taxon>Pseudomonadati</taxon>
        <taxon>Pseudomonadota</taxon>
        <taxon>Alphaproteobacteria</taxon>
        <taxon>Hyphomicrobiales</taxon>
        <taxon>Rhizobiaceae</taxon>
        <taxon>Rhizobium/Agrobacterium group</taxon>
        <taxon>Rhizobium</taxon>
    </lineage>
</organism>
<keyword evidence="6" id="KW-0411">Iron-sulfur</keyword>
<dbReference type="InterPro" id="IPR036922">
    <property type="entry name" value="Rieske_2Fe-2S_sf"/>
</dbReference>
<dbReference type="Pfam" id="PF00848">
    <property type="entry name" value="Ring_hydroxyl_A"/>
    <property type="match status" value="1"/>
</dbReference>
<keyword evidence="10" id="KW-1185">Reference proteome</keyword>
<dbReference type="SUPFAM" id="SSF50022">
    <property type="entry name" value="ISP domain"/>
    <property type="match status" value="1"/>
</dbReference>
<dbReference type="EMBL" id="JAAKZH010000001">
    <property type="protein sequence ID" value="NGO62112.1"/>
    <property type="molecule type" value="Genomic_DNA"/>
</dbReference>
<comment type="caution">
    <text evidence="9">The sequence shown here is derived from an EMBL/GenBank/DDBJ whole genome shotgun (WGS) entry which is preliminary data.</text>
</comment>
<keyword evidence="9" id="KW-0223">Dioxygenase</keyword>